<dbReference type="PANTHER" id="PTHR34205">
    <property type="entry name" value="TRANSMEMBRANE PROTEIN"/>
    <property type="match status" value="1"/>
</dbReference>
<name>A0A944GVU0_9BACI</name>
<dbReference type="EMBL" id="QTKX01000001">
    <property type="protein sequence ID" value="MBS8263889.1"/>
    <property type="molecule type" value="Genomic_DNA"/>
</dbReference>
<dbReference type="Pfam" id="PF06127">
    <property type="entry name" value="Mpo1-like"/>
    <property type="match status" value="1"/>
</dbReference>
<keyword evidence="1" id="KW-1133">Transmembrane helix</keyword>
<evidence type="ECO:0000256" key="1">
    <source>
        <dbReference type="SAM" id="Phobius"/>
    </source>
</evidence>
<keyword evidence="1" id="KW-0472">Membrane</keyword>
<feature type="transmembrane region" description="Helical" evidence="1">
    <location>
        <begin position="23"/>
        <end position="56"/>
    </location>
</feature>
<evidence type="ECO:0000313" key="2">
    <source>
        <dbReference type="EMBL" id="MBS8263889.1"/>
    </source>
</evidence>
<reference evidence="2 3" key="1">
    <citation type="journal article" date="2021" name="Microorganisms">
        <title>Bacterial Dimethylsulfoniopropionate Biosynthesis in the East China Sea.</title>
        <authorList>
            <person name="Liu J."/>
            <person name="Zhang Y."/>
            <person name="Liu J."/>
            <person name="Zhong H."/>
            <person name="Williams B.T."/>
            <person name="Zheng Y."/>
            <person name="Curson A.R.J."/>
            <person name="Sun C."/>
            <person name="Sun H."/>
            <person name="Song D."/>
            <person name="Wagner Mackenzie B."/>
            <person name="Bermejo Martinez A."/>
            <person name="Todd J.D."/>
            <person name="Zhang X.H."/>
        </authorList>
    </citation>
    <scope>NUCLEOTIDE SEQUENCE [LARGE SCALE GENOMIC DNA]</scope>
    <source>
        <strain evidence="2 3">ESS08</strain>
    </source>
</reference>
<proteinExistence type="predicted"/>
<accession>A0A944GVU0</accession>
<feature type="transmembrane region" description="Helical" evidence="1">
    <location>
        <begin position="76"/>
        <end position="94"/>
    </location>
</feature>
<dbReference type="AlphaFoldDB" id="A0A944GVU0"/>
<evidence type="ECO:0000313" key="3">
    <source>
        <dbReference type="Proteomes" id="UP000761411"/>
    </source>
</evidence>
<dbReference type="InterPro" id="IPR009305">
    <property type="entry name" value="Mpo1-like"/>
</dbReference>
<dbReference type="RefSeq" id="WP_213367417.1">
    <property type="nucleotide sequence ID" value="NZ_QTKX01000001.1"/>
</dbReference>
<keyword evidence="1" id="KW-0812">Transmembrane</keyword>
<organism evidence="2 3">
    <name type="scientific">Mesobacillus boroniphilus</name>
    <dbReference type="NCBI Taxonomy" id="308892"/>
    <lineage>
        <taxon>Bacteria</taxon>
        <taxon>Bacillati</taxon>
        <taxon>Bacillota</taxon>
        <taxon>Bacilli</taxon>
        <taxon>Bacillales</taxon>
        <taxon>Bacillaceae</taxon>
        <taxon>Mesobacillus</taxon>
    </lineage>
</organism>
<dbReference type="Proteomes" id="UP000761411">
    <property type="component" value="Unassembled WGS sequence"/>
</dbReference>
<dbReference type="PANTHER" id="PTHR34205:SF2">
    <property type="entry name" value="DUF962 DOMAIN-CONTAINING PROTEIN"/>
    <property type="match status" value="1"/>
</dbReference>
<protein>
    <submittedName>
        <fullName evidence="2">DUF962 domain-containing protein</fullName>
    </submittedName>
</protein>
<comment type="caution">
    <text evidence="2">The sequence shown here is derived from an EMBL/GenBank/DDBJ whole genome shotgun (WGS) entry which is preliminary data.</text>
</comment>
<sequence>MNDRLRSDLIQYQKAHQNKWNQLLHYLAFLFAFIAWLFLLINIYLTIIFAVIHYVFSWVGHFYFEKNKPASFKHPLIGFYAGFIWFFMRNFELITGKKVLPRN</sequence>
<keyword evidence="3" id="KW-1185">Reference proteome</keyword>
<gene>
    <name evidence="2" type="ORF">DYI25_05485</name>
</gene>